<gene>
    <name evidence="2" type="ORF">RMAR00112_LOCUS9863</name>
    <name evidence="3" type="ORF">RMAR00112_LOCUS9864</name>
    <name evidence="4" type="ORF">RMAR00112_LOCUS9865</name>
    <name evidence="5" type="ORF">RMAR00112_LOCUS9866</name>
    <name evidence="6" type="ORF">RMAR00112_LOCUS9867</name>
    <name evidence="7" type="ORF">RMAR00112_LOCUS9868</name>
    <name evidence="8" type="ORF">RMAR00112_LOCUS9870</name>
    <name evidence="9" type="ORF">RMAR00112_LOCUS9872</name>
    <name evidence="10" type="ORF">RMAR00112_LOCUS9873</name>
    <name evidence="11" type="ORF">RMAR00112_LOCUS9874</name>
    <name evidence="12" type="ORF">RMAR00112_LOCUS9876</name>
    <name evidence="13" type="ORF">RMAR00112_LOCUS9878</name>
    <name evidence="14" type="ORF">RMAR00112_LOCUS9879</name>
    <name evidence="15" type="ORF">RMAR00112_LOCUS9880</name>
</gene>
<feature type="region of interest" description="Disordered" evidence="1">
    <location>
        <begin position="65"/>
        <end position="86"/>
    </location>
</feature>
<dbReference type="EMBL" id="HBHW01012621">
    <property type="protein sequence ID" value="CAE0041902.1"/>
    <property type="molecule type" value="Transcribed_RNA"/>
</dbReference>
<feature type="region of interest" description="Disordered" evidence="1">
    <location>
        <begin position="339"/>
        <end position="362"/>
    </location>
</feature>
<dbReference type="EMBL" id="HBHW01012625">
    <property type="protein sequence ID" value="CAE0041906.1"/>
    <property type="molecule type" value="Transcribed_RNA"/>
</dbReference>
<evidence type="ECO:0000313" key="3">
    <source>
        <dbReference type="EMBL" id="CAE0041900.1"/>
    </source>
</evidence>
<dbReference type="AlphaFoldDB" id="A0A7S2ZKK8"/>
<organism evidence="13">
    <name type="scientific">Rhodosorus marinus</name>
    <dbReference type="NCBI Taxonomy" id="101924"/>
    <lineage>
        <taxon>Eukaryota</taxon>
        <taxon>Rhodophyta</taxon>
        <taxon>Stylonematophyceae</taxon>
        <taxon>Stylonematales</taxon>
        <taxon>Stylonemataceae</taxon>
        <taxon>Rhodosorus</taxon>
    </lineage>
</organism>
<proteinExistence type="predicted"/>
<feature type="compositionally biased region" description="Basic and acidic residues" evidence="1">
    <location>
        <begin position="243"/>
        <end position="255"/>
    </location>
</feature>
<dbReference type="EMBL" id="HBHW01012618">
    <property type="protein sequence ID" value="CAE0041899.1"/>
    <property type="molecule type" value="Transcribed_RNA"/>
</dbReference>
<name>A0A7S2ZKK8_9RHOD</name>
<accession>A0A7S2ZKK8</accession>
<evidence type="ECO:0000313" key="12">
    <source>
        <dbReference type="EMBL" id="CAE0041912.1"/>
    </source>
</evidence>
<dbReference type="EMBL" id="HBHW01012620">
    <property type="protein sequence ID" value="CAE0041901.1"/>
    <property type="molecule type" value="Transcribed_RNA"/>
</dbReference>
<dbReference type="EMBL" id="HBHW01012635">
    <property type="protein sequence ID" value="CAE0041916.1"/>
    <property type="molecule type" value="Transcribed_RNA"/>
</dbReference>
<dbReference type="EMBL" id="HBHW01012622">
    <property type="protein sequence ID" value="CAE0041903.1"/>
    <property type="molecule type" value="Transcribed_RNA"/>
</dbReference>
<feature type="region of interest" description="Disordered" evidence="1">
    <location>
        <begin position="1"/>
        <end position="40"/>
    </location>
</feature>
<evidence type="ECO:0000313" key="10">
    <source>
        <dbReference type="EMBL" id="CAE0041909.1"/>
    </source>
</evidence>
<reference evidence="13" key="1">
    <citation type="submission" date="2021-01" db="EMBL/GenBank/DDBJ databases">
        <authorList>
            <person name="Corre E."/>
            <person name="Pelletier E."/>
            <person name="Niang G."/>
            <person name="Scheremetjew M."/>
            <person name="Finn R."/>
            <person name="Kale V."/>
            <person name="Holt S."/>
            <person name="Cochrane G."/>
            <person name="Meng A."/>
            <person name="Brown T."/>
            <person name="Cohen L."/>
        </authorList>
    </citation>
    <scope>NUCLEOTIDE SEQUENCE</scope>
    <source>
        <strain evidence="13">CCMP 769</strain>
    </source>
</reference>
<dbReference type="EMBL" id="HBHW01012634">
    <property type="protein sequence ID" value="CAE0041915.1"/>
    <property type="molecule type" value="Transcribed_RNA"/>
</dbReference>
<evidence type="ECO:0000313" key="2">
    <source>
        <dbReference type="EMBL" id="CAE0041899.1"/>
    </source>
</evidence>
<protein>
    <submittedName>
        <fullName evidence="13">Uncharacterized protein</fullName>
    </submittedName>
</protein>
<dbReference type="EMBL" id="HBHW01012629">
    <property type="protein sequence ID" value="CAE0041910.1"/>
    <property type="molecule type" value="Transcribed_RNA"/>
</dbReference>
<evidence type="ECO:0000313" key="4">
    <source>
        <dbReference type="EMBL" id="CAE0041901.1"/>
    </source>
</evidence>
<feature type="region of interest" description="Disordered" evidence="1">
    <location>
        <begin position="226"/>
        <end position="283"/>
    </location>
</feature>
<dbReference type="EMBL" id="HBHW01012619">
    <property type="protein sequence ID" value="CAE0041900.1"/>
    <property type="molecule type" value="Transcribed_RNA"/>
</dbReference>
<sequence>MASDVHGPRDVMGRLAHPDVKSGDQKRKADFERSGGSPNLLKYLHGLDKLERQARQAKNFIREIQVSQKQSDSRHMEDGNSSLSRELLASSGRTSIPPAFYNDVQGSRISRVRTRKRVAEVKELKVPAKTQKGTNPDTDSRYVLGSSTGSLVSGHLRKPDGVVGRKARSARGAFRNRPYRSRESVLCEKEGSDNGLRVHSTFQNIDEQMFYSTIAKRKYACGSTFETSSSFDRSGHVASLTRADGDRRSHGDHPPKKSQGVSQERRSDSSAHEDVSKTVSHCSDLKTTRRSRVVEKSYQFKSKLPPVKRVRSLVSHEPDCGTETQKPVTCPRIFVNDASDVESTEGETAQPGLETVDGGNQRSCETDLESILQLNAKFSFGDDDGSKFKNVLSSALDYISRDIATRGE</sequence>
<evidence type="ECO:0000313" key="9">
    <source>
        <dbReference type="EMBL" id="CAE0041908.1"/>
    </source>
</evidence>
<evidence type="ECO:0000256" key="1">
    <source>
        <dbReference type="SAM" id="MobiDB-lite"/>
    </source>
</evidence>
<dbReference type="EMBL" id="HBHW01012633">
    <property type="protein sequence ID" value="CAE0041914.1"/>
    <property type="molecule type" value="Transcribed_RNA"/>
</dbReference>
<evidence type="ECO:0000313" key="14">
    <source>
        <dbReference type="EMBL" id="CAE0041915.1"/>
    </source>
</evidence>
<dbReference type="EMBL" id="HBHW01012631">
    <property type="protein sequence ID" value="CAE0041912.1"/>
    <property type="molecule type" value="Transcribed_RNA"/>
</dbReference>
<evidence type="ECO:0000313" key="11">
    <source>
        <dbReference type="EMBL" id="CAE0041910.1"/>
    </source>
</evidence>
<evidence type="ECO:0000313" key="15">
    <source>
        <dbReference type="EMBL" id="CAE0041916.1"/>
    </source>
</evidence>
<dbReference type="EMBL" id="HBHW01012623">
    <property type="protein sequence ID" value="CAE0041904.1"/>
    <property type="molecule type" value="Transcribed_RNA"/>
</dbReference>
<evidence type="ECO:0000313" key="7">
    <source>
        <dbReference type="EMBL" id="CAE0041904.1"/>
    </source>
</evidence>
<evidence type="ECO:0000313" key="13">
    <source>
        <dbReference type="EMBL" id="CAE0041914.1"/>
    </source>
</evidence>
<feature type="region of interest" description="Disordered" evidence="1">
    <location>
        <begin position="167"/>
        <end position="193"/>
    </location>
</feature>
<feature type="compositionally biased region" description="Basic and acidic residues" evidence="1">
    <location>
        <begin position="1"/>
        <end position="33"/>
    </location>
</feature>
<evidence type="ECO:0000313" key="8">
    <source>
        <dbReference type="EMBL" id="CAE0041906.1"/>
    </source>
</evidence>
<feature type="compositionally biased region" description="Basic and acidic residues" evidence="1">
    <location>
        <begin position="180"/>
        <end position="192"/>
    </location>
</feature>
<dbReference type="EMBL" id="HBHW01012627">
    <property type="protein sequence ID" value="CAE0041908.1"/>
    <property type="molecule type" value="Transcribed_RNA"/>
</dbReference>
<evidence type="ECO:0000313" key="5">
    <source>
        <dbReference type="EMBL" id="CAE0041902.1"/>
    </source>
</evidence>
<dbReference type="EMBL" id="HBHW01012628">
    <property type="protein sequence ID" value="CAE0041909.1"/>
    <property type="molecule type" value="Transcribed_RNA"/>
</dbReference>
<feature type="compositionally biased region" description="Basic and acidic residues" evidence="1">
    <location>
        <begin position="263"/>
        <end position="276"/>
    </location>
</feature>
<evidence type="ECO:0000313" key="6">
    <source>
        <dbReference type="EMBL" id="CAE0041903.1"/>
    </source>
</evidence>